<proteinExistence type="predicted"/>
<evidence type="ECO:0000313" key="2">
    <source>
        <dbReference type="EMBL" id="RKO92183.1"/>
    </source>
</evidence>
<reference evidence="3" key="1">
    <citation type="journal article" date="2018" name="Nat. Microbiol.">
        <title>Leveraging single-cell genomics to expand the fungal tree of life.</title>
        <authorList>
            <person name="Ahrendt S.R."/>
            <person name="Quandt C.A."/>
            <person name="Ciobanu D."/>
            <person name="Clum A."/>
            <person name="Salamov A."/>
            <person name="Andreopoulos B."/>
            <person name="Cheng J.F."/>
            <person name="Woyke T."/>
            <person name="Pelin A."/>
            <person name="Henrissat B."/>
            <person name="Reynolds N.K."/>
            <person name="Benny G.L."/>
            <person name="Smith M.E."/>
            <person name="James T.Y."/>
            <person name="Grigoriev I.V."/>
        </authorList>
    </citation>
    <scope>NUCLEOTIDE SEQUENCE [LARGE SCALE GENOMIC DNA]</scope>
</reference>
<dbReference type="Proteomes" id="UP000269721">
    <property type="component" value="Unassembled WGS sequence"/>
</dbReference>
<protein>
    <submittedName>
        <fullName evidence="2">Uncharacterized protein</fullName>
    </submittedName>
</protein>
<accession>A0A4P9WJP6</accession>
<dbReference type="EMBL" id="KZ994742">
    <property type="protein sequence ID" value="RKO92183.1"/>
    <property type="molecule type" value="Genomic_DNA"/>
</dbReference>
<evidence type="ECO:0000313" key="3">
    <source>
        <dbReference type="Proteomes" id="UP000269721"/>
    </source>
</evidence>
<sequence>MAELGQTNSVLARDKELNGKLNENLLMLQIIAAEKRGEVEGVWRLLPELLQAMRKVPLLAWRALARVVGPISVTSKSSQKERAIAARESTIALVARHPPDSLLTPTASSVGSPPAAGEASSSIDSSRARNFEKLMVPLDLSPNAMKHPVGQYLVTGYIALGDIESALTLARAHISEHVSESYAEIVRHVLSQPPLPAPPLASTNAPSSQLPAIFSLLDKIARANVSRTPAYSESIWILTDRGDLPALMTLLPRLEKLDARVIESVRRLLVKLIAPHQAEFDRAAKVGPASPEGSVARCRRALV</sequence>
<name>A0A4P9WJP6_9FUNG</name>
<organism evidence="2 3">
    <name type="scientific">Blyttiomyces helicus</name>
    <dbReference type="NCBI Taxonomy" id="388810"/>
    <lineage>
        <taxon>Eukaryota</taxon>
        <taxon>Fungi</taxon>
        <taxon>Fungi incertae sedis</taxon>
        <taxon>Chytridiomycota</taxon>
        <taxon>Chytridiomycota incertae sedis</taxon>
        <taxon>Chytridiomycetes</taxon>
        <taxon>Chytridiomycetes incertae sedis</taxon>
        <taxon>Blyttiomyces</taxon>
    </lineage>
</organism>
<dbReference type="AlphaFoldDB" id="A0A4P9WJP6"/>
<keyword evidence="3" id="KW-1185">Reference proteome</keyword>
<feature type="region of interest" description="Disordered" evidence="1">
    <location>
        <begin position="102"/>
        <end position="124"/>
    </location>
</feature>
<feature type="compositionally biased region" description="Low complexity" evidence="1">
    <location>
        <begin position="107"/>
        <end position="122"/>
    </location>
</feature>
<evidence type="ECO:0000256" key="1">
    <source>
        <dbReference type="SAM" id="MobiDB-lite"/>
    </source>
</evidence>
<gene>
    <name evidence="2" type="ORF">BDK51DRAFT_49712</name>
</gene>